<sequence length="115" mass="12977">MKLFGVRINRNLTTARVSLFDIAYLKRAQKVVCDDLCIKTVNVKEPCASTYSDTSGCKSTEEIDDSHKDSDFTPGACEVKGCKEEVWAAGRDCKILECYDHCNEDIASYDQMEKY</sequence>
<organism evidence="2 3">
    <name type="scientific">Elysia crispata</name>
    <name type="common">lettuce slug</name>
    <dbReference type="NCBI Taxonomy" id="231223"/>
    <lineage>
        <taxon>Eukaryota</taxon>
        <taxon>Metazoa</taxon>
        <taxon>Spiralia</taxon>
        <taxon>Lophotrochozoa</taxon>
        <taxon>Mollusca</taxon>
        <taxon>Gastropoda</taxon>
        <taxon>Heterobranchia</taxon>
        <taxon>Euthyneura</taxon>
        <taxon>Panpulmonata</taxon>
        <taxon>Sacoglossa</taxon>
        <taxon>Placobranchoidea</taxon>
        <taxon>Plakobranchidae</taxon>
        <taxon>Elysia</taxon>
    </lineage>
</organism>
<dbReference type="Proteomes" id="UP001283361">
    <property type="component" value="Unassembled WGS sequence"/>
</dbReference>
<proteinExistence type="predicted"/>
<reference evidence="2" key="1">
    <citation type="journal article" date="2023" name="G3 (Bethesda)">
        <title>A reference genome for the long-term kleptoplast-retaining sea slug Elysia crispata morphotype clarki.</title>
        <authorList>
            <person name="Eastman K.E."/>
            <person name="Pendleton A.L."/>
            <person name="Shaikh M.A."/>
            <person name="Suttiyut T."/>
            <person name="Ogas R."/>
            <person name="Tomko P."/>
            <person name="Gavelis G."/>
            <person name="Widhalm J.R."/>
            <person name="Wisecaver J.H."/>
        </authorList>
    </citation>
    <scope>NUCLEOTIDE SEQUENCE</scope>
    <source>
        <strain evidence="2">ECLA1</strain>
    </source>
</reference>
<accession>A0AAE1DUF5</accession>
<feature type="compositionally biased region" description="Polar residues" evidence="1">
    <location>
        <begin position="49"/>
        <end position="58"/>
    </location>
</feature>
<evidence type="ECO:0000313" key="3">
    <source>
        <dbReference type="Proteomes" id="UP001283361"/>
    </source>
</evidence>
<dbReference type="AlphaFoldDB" id="A0AAE1DUF5"/>
<feature type="compositionally biased region" description="Basic and acidic residues" evidence="1">
    <location>
        <begin position="59"/>
        <end position="68"/>
    </location>
</feature>
<gene>
    <name evidence="2" type="ORF">RRG08_051262</name>
</gene>
<feature type="region of interest" description="Disordered" evidence="1">
    <location>
        <begin position="49"/>
        <end position="68"/>
    </location>
</feature>
<name>A0AAE1DUF5_9GAST</name>
<protein>
    <submittedName>
        <fullName evidence="2">Uncharacterized protein</fullName>
    </submittedName>
</protein>
<comment type="caution">
    <text evidence="2">The sequence shown here is derived from an EMBL/GenBank/DDBJ whole genome shotgun (WGS) entry which is preliminary data.</text>
</comment>
<dbReference type="EMBL" id="JAWDGP010002565">
    <property type="protein sequence ID" value="KAK3781963.1"/>
    <property type="molecule type" value="Genomic_DNA"/>
</dbReference>
<evidence type="ECO:0000256" key="1">
    <source>
        <dbReference type="SAM" id="MobiDB-lite"/>
    </source>
</evidence>
<keyword evidence="3" id="KW-1185">Reference proteome</keyword>
<evidence type="ECO:0000313" key="2">
    <source>
        <dbReference type="EMBL" id="KAK3781963.1"/>
    </source>
</evidence>